<feature type="non-terminal residue" evidence="1">
    <location>
        <position position="1"/>
    </location>
</feature>
<dbReference type="Proteomes" id="UP000789702">
    <property type="component" value="Unassembled WGS sequence"/>
</dbReference>
<evidence type="ECO:0000313" key="2">
    <source>
        <dbReference type="Proteomes" id="UP000789702"/>
    </source>
</evidence>
<sequence length="94" mass="10726">IGIEGYVSLHQVLISRQNTTLQNLGYPLKDLQTHNENLDAKLTTTSSISKTNQKIISEKQKGNFKQIIDEIMFTIEENSYRISKTAMINNTLKK</sequence>
<gene>
    <name evidence="1" type="ORF">DHETER_LOCUS7573</name>
</gene>
<reference evidence="1" key="1">
    <citation type="submission" date="2021-06" db="EMBL/GenBank/DDBJ databases">
        <authorList>
            <person name="Kallberg Y."/>
            <person name="Tangrot J."/>
            <person name="Rosling A."/>
        </authorList>
    </citation>
    <scope>NUCLEOTIDE SEQUENCE</scope>
    <source>
        <strain evidence="1">IL203A</strain>
    </source>
</reference>
<keyword evidence="2" id="KW-1185">Reference proteome</keyword>
<proteinExistence type="predicted"/>
<accession>A0ACA9MT14</accession>
<dbReference type="EMBL" id="CAJVPU010010845">
    <property type="protein sequence ID" value="CAG8609431.1"/>
    <property type="molecule type" value="Genomic_DNA"/>
</dbReference>
<organism evidence="1 2">
    <name type="scientific">Dentiscutata heterogama</name>
    <dbReference type="NCBI Taxonomy" id="1316150"/>
    <lineage>
        <taxon>Eukaryota</taxon>
        <taxon>Fungi</taxon>
        <taxon>Fungi incertae sedis</taxon>
        <taxon>Mucoromycota</taxon>
        <taxon>Glomeromycotina</taxon>
        <taxon>Glomeromycetes</taxon>
        <taxon>Diversisporales</taxon>
        <taxon>Gigasporaceae</taxon>
        <taxon>Dentiscutata</taxon>
    </lineage>
</organism>
<protein>
    <submittedName>
        <fullName evidence="1">2079_t:CDS:1</fullName>
    </submittedName>
</protein>
<comment type="caution">
    <text evidence="1">The sequence shown here is derived from an EMBL/GenBank/DDBJ whole genome shotgun (WGS) entry which is preliminary data.</text>
</comment>
<name>A0ACA9MT14_9GLOM</name>
<evidence type="ECO:0000313" key="1">
    <source>
        <dbReference type="EMBL" id="CAG8609431.1"/>
    </source>
</evidence>